<proteinExistence type="predicted"/>
<gene>
    <name evidence="1" type="ORF">BBI08_01155</name>
</gene>
<evidence type="ECO:0000313" key="1">
    <source>
        <dbReference type="EMBL" id="ANU12546.1"/>
    </source>
</evidence>
<dbReference type="STRING" id="1215089.BBI08_01155"/>
<evidence type="ECO:0000313" key="2">
    <source>
        <dbReference type="Proteomes" id="UP000092687"/>
    </source>
</evidence>
<dbReference type="KEGG" id="phc:BBI08_01155"/>
<dbReference type="EMBL" id="CP016537">
    <property type="protein sequence ID" value="ANU12546.1"/>
    <property type="molecule type" value="Genomic_DNA"/>
</dbReference>
<sequence>MLTNPTNNNRILKLFRLSKRLVKSGNGKEAISYLEQAETLIRSSEISFYVRRATGNLHLQKFSHYGNKMYFKLFCLIHDLKNNIQNGLDKEALIKIEKIISSDMYADHIKNRIRLSDSKMELSPGFRKHTKETGEAQHDLIYLNLKGRAV</sequence>
<dbReference type="Proteomes" id="UP000092687">
    <property type="component" value="Chromosome"/>
</dbReference>
<dbReference type="AlphaFoldDB" id="A0A1C7DM15"/>
<accession>A0A1C7DM15</accession>
<organism evidence="1 2">
    <name type="scientific">Planococcus halocryophilus</name>
    <dbReference type="NCBI Taxonomy" id="1215089"/>
    <lineage>
        <taxon>Bacteria</taxon>
        <taxon>Bacillati</taxon>
        <taxon>Bacillota</taxon>
        <taxon>Bacilli</taxon>
        <taxon>Bacillales</taxon>
        <taxon>Caryophanaceae</taxon>
        <taxon>Planococcus</taxon>
    </lineage>
</organism>
<dbReference type="RefSeq" id="WP_040850232.1">
    <property type="nucleotide sequence ID" value="NZ_CP016537.2"/>
</dbReference>
<reference evidence="1" key="1">
    <citation type="submission" date="2016-10" db="EMBL/GenBank/DDBJ databases">
        <authorList>
            <person name="de Groot N.N."/>
        </authorList>
    </citation>
    <scope>NUCLEOTIDE SEQUENCE</scope>
    <source>
        <strain evidence="1">DSM 24743</strain>
    </source>
</reference>
<name>A0A1C7DM15_9BACL</name>
<protein>
    <submittedName>
        <fullName evidence="1">Uncharacterized protein</fullName>
    </submittedName>
</protein>
<keyword evidence="2" id="KW-1185">Reference proteome</keyword>